<dbReference type="GO" id="GO:0005829">
    <property type="term" value="C:cytosol"/>
    <property type="evidence" value="ECO:0007669"/>
    <property type="project" value="TreeGrafter"/>
</dbReference>
<feature type="region of interest" description="Disordered" evidence="5">
    <location>
        <begin position="1"/>
        <end position="21"/>
    </location>
</feature>
<feature type="repeat" description="TPR" evidence="4">
    <location>
        <begin position="288"/>
        <end position="321"/>
    </location>
</feature>
<comment type="similarity">
    <text evidence="3">Belongs to the IFIT family.</text>
</comment>
<organism evidence="6 7">
    <name type="scientific">Pomacea canaliculata</name>
    <name type="common">Golden apple snail</name>
    <dbReference type="NCBI Taxonomy" id="400727"/>
    <lineage>
        <taxon>Eukaryota</taxon>
        <taxon>Metazoa</taxon>
        <taxon>Spiralia</taxon>
        <taxon>Lophotrochozoa</taxon>
        <taxon>Mollusca</taxon>
        <taxon>Gastropoda</taxon>
        <taxon>Caenogastropoda</taxon>
        <taxon>Architaenioglossa</taxon>
        <taxon>Ampullarioidea</taxon>
        <taxon>Ampullariidae</taxon>
        <taxon>Pomacea</taxon>
    </lineage>
</organism>
<dbReference type="OrthoDB" id="6078234at2759"/>
<evidence type="ECO:0000256" key="5">
    <source>
        <dbReference type="SAM" id="MobiDB-lite"/>
    </source>
</evidence>
<keyword evidence="7" id="KW-1185">Reference proteome</keyword>
<dbReference type="PANTHER" id="PTHR10271:SF0">
    <property type="entry name" value="INTERFERON-INDUCED PROTEIN WITH TETRATRICOPEPTIDE REPEATS 5"/>
    <property type="match status" value="1"/>
</dbReference>
<dbReference type="EMBL" id="PZQS01000002">
    <property type="protein sequence ID" value="PVD35885.1"/>
    <property type="molecule type" value="Genomic_DNA"/>
</dbReference>
<evidence type="ECO:0000256" key="4">
    <source>
        <dbReference type="PROSITE-ProRule" id="PRU00339"/>
    </source>
</evidence>
<dbReference type="SUPFAM" id="SSF81901">
    <property type="entry name" value="HCP-like"/>
    <property type="match status" value="1"/>
</dbReference>
<dbReference type="SUPFAM" id="SSF48452">
    <property type="entry name" value="TPR-like"/>
    <property type="match status" value="1"/>
</dbReference>
<proteinExistence type="inferred from homology"/>
<keyword evidence="1" id="KW-0677">Repeat</keyword>
<dbReference type="GO" id="GO:0051607">
    <property type="term" value="P:defense response to virus"/>
    <property type="evidence" value="ECO:0007669"/>
    <property type="project" value="TreeGrafter"/>
</dbReference>
<sequence length="590" mass="68082">MNRGQEEGALTQCTEENEGMHQERDIFRRKLREFPNLFGIINYSTLTQKRQQTLLEKFSVEKEDGDHHCTEAEKTASSNLIAFLLFLRKDREKAVEEINNVLQSPNNDSNIVALASMAVIKWEMGDRQEGERFVEKLENLRQQENFQEKVVDAKAEIGYCCSRMGMVYAQLAVDMFKEVVKARPCDYTWKLGLAVALRRSLKTNYVMYFRIPPQLTSERSLRAFDLLLEIKNSNAPDTLRAEALVELGTLLQNEKFPEFEDVKVKARKHGITAEQCYEEAVELAPTDPHVLTHSGKFFSNRKQLQRSRELLERAIEIRPTTTAHHFLGTTLTKLVREEKYQSRQDWGASAGGRRYDNERQIDHKHVKAAIEHFEKAIEISQDDNTPAIYDLGVLYVCVGDDDQALKQFSKLINLTASRCSPIQLIKSHEQVGLIYMRKKTGARNQAERQEYTAEGCRLLQEALQMQCQAVRSLPPSEPDLPASRPSFYDLCCAAKGTKSPNHQLKQISRLYEMIRNYRDYLNVLTEISKFTRQKTLNVENLEECLKNYVTRQQYDHALLFLSLLETTEEEVLISQWSDPELPNRVRVMAA</sequence>
<keyword evidence="2 4" id="KW-0802">TPR repeat</keyword>
<evidence type="ECO:0000256" key="1">
    <source>
        <dbReference type="ARBA" id="ARBA00022737"/>
    </source>
</evidence>
<accession>A0A2T7PR42</accession>
<dbReference type="OMA" id="YMETARN"/>
<comment type="caution">
    <text evidence="6">The sequence shown here is derived from an EMBL/GenBank/DDBJ whole genome shotgun (WGS) entry which is preliminary data.</text>
</comment>
<evidence type="ECO:0000313" key="7">
    <source>
        <dbReference type="Proteomes" id="UP000245119"/>
    </source>
</evidence>
<evidence type="ECO:0000256" key="3">
    <source>
        <dbReference type="ARBA" id="ARBA00038336"/>
    </source>
</evidence>
<dbReference type="STRING" id="400727.A0A2T7PR42"/>
<dbReference type="PROSITE" id="PS50005">
    <property type="entry name" value="TPR"/>
    <property type="match status" value="2"/>
</dbReference>
<reference evidence="6 7" key="1">
    <citation type="submission" date="2018-04" db="EMBL/GenBank/DDBJ databases">
        <title>The genome of golden apple snail Pomacea canaliculata provides insight into stress tolerance and invasive adaptation.</title>
        <authorList>
            <person name="Liu C."/>
            <person name="Liu B."/>
            <person name="Ren Y."/>
            <person name="Zhang Y."/>
            <person name="Wang H."/>
            <person name="Li S."/>
            <person name="Jiang F."/>
            <person name="Yin L."/>
            <person name="Zhang G."/>
            <person name="Qian W."/>
            <person name="Fan W."/>
        </authorList>
    </citation>
    <scope>NUCLEOTIDE SEQUENCE [LARGE SCALE GENOMIC DNA]</scope>
    <source>
        <strain evidence="6">SZHN2017</strain>
        <tissue evidence="6">Muscle</tissue>
    </source>
</reference>
<dbReference type="InterPro" id="IPR019734">
    <property type="entry name" value="TPR_rpt"/>
</dbReference>
<feature type="repeat" description="TPR" evidence="4">
    <location>
        <begin position="385"/>
        <end position="418"/>
    </location>
</feature>
<protein>
    <submittedName>
        <fullName evidence="6">Uncharacterized protein</fullName>
    </submittedName>
</protein>
<dbReference type="AlphaFoldDB" id="A0A2T7PR42"/>
<gene>
    <name evidence="6" type="ORF">C0Q70_02854</name>
</gene>
<name>A0A2T7PR42_POMCA</name>
<evidence type="ECO:0000256" key="2">
    <source>
        <dbReference type="ARBA" id="ARBA00022803"/>
    </source>
</evidence>
<dbReference type="InterPro" id="IPR011990">
    <property type="entry name" value="TPR-like_helical_dom_sf"/>
</dbReference>
<evidence type="ECO:0000313" key="6">
    <source>
        <dbReference type="EMBL" id="PVD35885.1"/>
    </source>
</evidence>
<dbReference type="Gene3D" id="1.25.40.10">
    <property type="entry name" value="Tetratricopeptide repeat domain"/>
    <property type="match status" value="2"/>
</dbReference>
<dbReference type="PANTHER" id="PTHR10271">
    <property type="entry name" value="INTERFERON-INDUCED PROTEIN WITH TETRATRICOPEPTIDE REPEATS"/>
    <property type="match status" value="1"/>
</dbReference>
<dbReference type="Proteomes" id="UP000245119">
    <property type="component" value="Linkage Group LG2"/>
</dbReference>